<evidence type="ECO:0000313" key="2">
    <source>
        <dbReference type="Proteomes" id="UP001066276"/>
    </source>
</evidence>
<reference evidence="1" key="1">
    <citation type="journal article" date="2022" name="bioRxiv">
        <title>Sequencing and chromosome-scale assembly of the giantPleurodeles waltlgenome.</title>
        <authorList>
            <person name="Brown T."/>
            <person name="Elewa A."/>
            <person name="Iarovenko S."/>
            <person name="Subramanian E."/>
            <person name="Araus A.J."/>
            <person name="Petzold A."/>
            <person name="Susuki M."/>
            <person name="Suzuki K.-i.T."/>
            <person name="Hayashi T."/>
            <person name="Toyoda A."/>
            <person name="Oliveira C."/>
            <person name="Osipova E."/>
            <person name="Leigh N.D."/>
            <person name="Simon A."/>
            <person name="Yun M.H."/>
        </authorList>
    </citation>
    <scope>NUCLEOTIDE SEQUENCE</scope>
    <source>
        <strain evidence="1">20211129_DDA</strain>
        <tissue evidence="1">Liver</tissue>
    </source>
</reference>
<dbReference type="EMBL" id="JANPWB010000008">
    <property type="protein sequence ID" value="KAJ1160806.1"/>
    <property type="molecule type" value="Genomic_DNA"/>
</dbReference>
<name>A0AAV7S765_PLEWA</name>
<comment type="caution">
    <text evidence="1">The sequence shown here is derived from an EMBL/GenBank/DDBJ whole genome shotgun (WGS) entry which is preliminary data.</text>
</comment>
<proteinExistence type="predicted"/>
<dbReference type="AlphaFoldDB" id="A0AAV7S765"/>
<dbReference type="Proteomes" id="UP001066276">
    <property type="component" value="Chromosome 4_2"/>
</dbReference>
<protein>
    <submittedName>
        <fullName evidence="1">Uncharacterized protein</fullName>
    </submittedName>
</protein>
<evidence type="ECO:0000313" key="1">
    <source>
        <dbReference type="EMBL" id="KAJ1160806.1"/>
    </source>
</evidence>
<keyword evidence="2" id="KW-1185">Reference proteome</keyword>
<gene>
    <name evidence="1" type="ORF">NDU88_001299</name>
</gene>
<accession>A0AAV7S765</accession>
<sequence>MALASGGPGEAQQRGPLPDRRSCWTATFSRYWSVGGSRGLGLSDLLGLWGWVWAGSRCGRVDCGAGGLRGVERAQRHRGEAPVGRFAALFVEARNGRWAIFGDRGRLALRCMVLRPRLLMKILAS</sequence>
<organism evidence="1 2">
    <name type="scientific">Pleurodeles waltl</name>
    <name type="common">Iberian ribbed newt</name>
    <dbReference type="NCBI Taxonomy" id="8319"/>
    <lineage>
        <taxon>Eukaryota</taxon>
        <taxon>Metazoa</taxon>
        <taxon>Chordata</taxon>
        <taxon>Craniata</taxon>
        <taxon>Vertebrata</taxon>
        <taxon>Euteleostomi</taxon>
        <taxon>Amphibia</taxon>
        <taxon>Batrachia</taxon>
        <taxon>Caudata</taxon>
        <taxon>Salamandroidea</taxon>
        <taxon>Salamandridae</taxon>
        <taxon>Pleurodelinae</taxon>
        <taxon>Pleurodeles</taxon>
    </lineage>
</organism>